<organism evidence="2 3">
    <name type="scientific">Guopingia tenuis</name>
    <dbReference type="NCBI Taxonomy" id="2763656"/>
    <lineage>
        <taxon>Bacteria</taxon>
        <taxon>Bacillati</taxon>
        <taxon>Bacillota</taxon>
        <taxon>Clostridia</taxon>
        <taxon>Christensenellales</taxon>
        <taxon>Christensenellaceae</taxon>
        <taxon>Guopingia</taxon>
    </lineage>
</organism>
<protein>
    <submittedName>
        <fullName evidence="2">tRNA (Adenosine(37)-N6)-threonylcarbamoyltransferase complex dimerization subunit type 1 TsaB</fullName>
    </submittedName>
</protein>
<dbReference type="InterPro" id="IPR043129">
    <property type="entry name" value="ATPase_NBD"/>
</dbReference>
<dbReference type="GO" id="GO:0005829">
    <property type="term" value="C:cytosol"/>
    <property type="evidence" value="ECO:0007669"/>
    <property type="project" value="TreeGrafter"/>
</dbReference>
<dbReference type="NCBIfam" id="TIGR03725">
    <property type="entry name" value="T6A_YeaZ"/>
    <property type="match status" value="1"/>
</dbReference>
<dbReference type="PANTHER" id="PTHR11735">
    <property type="entry name" value="TRNA N6-ADENOSINE THREONYLCARBAMOYLTRANSFERASE"/>
    <property type="match status" value="1"/>
</dbReference>
<evidence type="ECO:0000313" key="3">
    <source>
        <dbReference type="Proteomes" id="UP000617951"/>
    </source>
</evidence>
<comment type="caution">
    <text evidence="2">The sequence shown here is derived from an EMBL/GenBank/DDBJ whole genome shotgun (WGS) entry which is preliminary data.</text>
</comment>
<gene>
    <name evidence="2" type="primary">tsaB</name>
    <name evidence="2" type="ORF">H8693_02740</name>
</gene>
<dbReference type="Gene3D" id="3.30.420.40">
    <property type="match status" value="2"/>
</dbReference>
<keyword evidence="3" id="KW-1185">Reference proteome</keyword>
<dbReference type="GO" id="GO:0002949">
    <property type="term" value="P:tRNA threonylcarbamoyladenosine modification"/>
    <property type="evidence" value="ECO:0007669"/>
    <property type="project" value="InterPro"/>
</dbReference>
<evidence type="ECO:0000259" key="1">
    <source>
        <dbReference type="Pfam" id="PF00814"/>
    </source>
</evidence>
<dbReference type="Pfam" id="PF00814">
    <property type="entry name" value="TsaD"/>
    <property type="match status" value="1"/>
</dbReference>
<name>A0A926DHA7_9FIRM</name>
<dbReference type="CDD" id="cd24032">
    <property type="entry name" value="ASKHA_NBD_TsaB"/>
    <property type="match status" value="1"/>
</dbReference>
<proteinExistence type="predicted"/>
<sequence>MKILALDTSGRACSAAVAEDETLLCEVYIDRGLTHSVTLLPAVEDCLLRAGIAMGEMDAFAAAVGPGSFTGLRIGVNTVKAMAQAQGKPVLAVSTMDALAANAAGTAGLVCPILDARNRQVYTALYRDGRKILADCALPIGELLEKIGGADALFLGDGVPVFREEIRAALPGARFAPGNLLLQRAGGVCREAFAAWQRGEAMDAYSIKPNYLRESQAERMKKARQ</sequence>
<dbReference type="InterPro" id="IPR022496">
    <property type="entry name" value="T6A_TsaB"/>
</dbReference>
<dbReference type="InterPro" id="IPR000905">
    <property type="entry name" value="Gcp-like_dom"/>
</dbReference>
<dbReference type="SUPFAM" id="SSF53067">
    <property type="entry name" value="Actin-like ATPase domain"/>
    <property type="match status" value="2"/>
</dbReference>
<dbReference type="EMBL" id="JACRSS010000001">
    <property type="protein sequence ID" value="MBC8537851.1"/>
    <property type="molecule type" value="Genomic_DNA"/>
</dbReference>
<dbReference type="AlphaFoldDB" id="A0A926DHA7"/>
<dbReference type="Proteomes" id="UP000617951">
    <property type="component" value="Unassembled WGS sequence"/>
</dbReference>
<dbReference type="PANTHER" id="PTHR11735:SF11">
    <property type="entry name" value="TRNA THREONYLCARBAMOYLADENOSINE BIOSYNTHESIS PROTEIN TSAB"/>
    <property type="match status" value="1"/>
</dbReference>
<feature type="domain" description="Gcp-like" evidence="1">
    <location>
        <begin position="34"/>
        <end position="163"/>
    </location>
</feature>
<accession>A0A926DHA7</accession>
<reference evidence="2" key="1">
    <citation type="submission" date="2020-08" db="EMBL/GenBank/DDBJ databases">
        <title>Genome public.</title>
        <authorList>
            <person name="Liu C."/>
            <person name="Sun Q."/>
        </authorList>
    </citation>
    <scope>NUCLEOTIDE SEQUENCE</scope>
    <source>
        <strain evidence="2">NSJ-63</strain>
    </source>
</reference>
<evidence type="ECO:0000313" key="2">
    <source>
        <dbReference type="EMBL" id="MBC8537851.1"/>
    </source>
</evidence>
<dbReference type="RefSeq" id="WP_249279688.1">
    <property type="nucleotide sequence ID" value="NZ_JACRSS010000001.1"/>
</dbReference>